<feature type="domain" description="SseB protein N-terminal" evidence="1">
    <location>
        <begin position="209"/>
        <end position="310"/>
    </location>
</feature>
<dbReference type="OrthoDB" id="2057977at2"/>
<evidence type="ECO:0008006" key="5">
    <source>
        <dbReference type="Google" id="ProtNLM"/>
    </source>
</evidence>
<dbReference type="HOGENOM" id="CLU_050354_0_0_9"/>
<dbReference type="EMBL" id="AE001437">
    <property type="protein sequence ID" value="AAK78730.1"/>
    <property type="molecule type" value="Genomic_DNA"/>
</dbReference>
<dbReference type="eggNOG" id="ENOG50330NB">
    <property type="taxonomic scope" value="Bacteria"/>
</dbReference>
<dbReference type="STRING" id="272562.CA_C0754"/>
<dbReference type="PIR" id="G96992">
    <property type="entry name" value="G96992"/>
</dbReference>
<evidence type="ECO:0000313" key="4">
    <source>
        <dbReference type="Proteomes" id="UP000000814"/>
    </source>
</evidence>
<evidence type="ECO:0000313" key="3">
    <source>
        <dbReference type="EMBL" id="AAK78730.1"/>
    </source>
</evidence>
<dbReference type="GeneID" id="44997265"/>
<dbReference type="AlphaFoldDB" id="Q97L12"/>
<evidence type="ECO:0000259" key="2">
    <source>
        <dbReference type="Pfam" id="PF14581"/>
    </source>
</evidence>
<dbReference type="RefSeq" id="WP_010964072.1">
    <property type="nucleotide sequence ID" value="NC_003030.1"/>
</dbReference>
<dbReference type="KEGG" id="cac:CA_C0754"/>
<dbReference type="Proteomes" id="UP000000814">
    <property type="component" value="Chromosome"/>
</dbReference>
<protein>
    <recommendedName>
        <fullName evidence="5">Enhanced serine sensitivity protein SseB</fullName>
    </recommendedName>
</protein>
<gene>
    <name evidence="3" type="ordered locus">CA_C0754</name>
</gene>
<dbReference type="PATRIC" id="fig|272562.8.peg.960"/>
<organism evidence="3 4">
    <name type="scientific">Clostridium acetobutylicum (strain ATCC 824 / DSM 792 / JCM 1419 / IAM 19013 / LMG 5710 / NBRC 13948 / NRRL B-527 / VKM B-1787 / 2291 / W)</name>
    <dbReference type="NCBI Taxonomy" id="272562"/>
    <lineage>
        <taxon>Bacteria</taxon>
        <taxon>Bacillati</taxon>
        <taxon>Bacillota</taxon>
        <taxon>Clostridia</taxon>
        <taxon>Eubacteriales</taxon>
        <taxon>Clostridiaceae</taxon>
        <taxon>Clostridium</taxon>
    </lineage>
</organism>
<evidence type="ECO:0000259" key="1">
    <source>
        <dbReference type="Pfam" id="PF07179"/>
    </source>
</evidence>
<feature type="domain" description="SseB protein C-terminal" evidence="2">
    <location>
        <begin position="345"/>
        <end position="443"/>
    </location>
</feature>
<reference evidence="3 4" key="1">
    <citation type="journal article" date="2001" name="J. Bacteriol.">
        <title>Genome sequence and comparative analysis of the solvent-producing bacterium Clostridium acetobutylicum.</title>
        <authorList>
            <person name="Nolling J."/>
            <person name="Breton G."/>
            <person name="Omelchenko M.V."/>
            <person name="Makarova K.S."/>
            <person name="Zeng Q."/>
            <person name="Gibson R."/>
            <person name="Lee H.M."/>
            <person name="Dubois J."/>
            <person name="Qiu D."/>
            <person name="Hitti J."/>
            <person name="Wolf Y.I."/>
            <person name="Tatusov R.L."/>
            <person name="Sabathe F."/>
            <person name="Doucette-Stamm L."/>
            <person name="Soucaille P."/>
            <person name="Daly M.J."/>
            <person name="Bennett G.N."/>
            <person name="Koonin E.V."/>
            <person name="Smith D.R."/>
        </authorList>
    </citation>
    <scope>NUCLEOTIDE SEQUENCE [LARGE SCALE GENOMIC DNA]</scope>
    <source>
        <strain evidence="4">ATCC 824 / DSM 792 / JCM 1419 / LMG 5710 / VKM B-1787</strain>
    </source>
</reference>
<proteinExistence type="predicted"/>
<accession>Q97L12</accession>
<name>Q97L12_CLOAB</name>
<keyword evidence="4" id="KW-1185">Reference proteome</keyword>
<dbReference type="Pfam" id="PF07179">
    <property type="entry name" value="SseB"/>
    <property type="match status" value="1"/>
</dbReference>
<dbReference type="Pfam" id="PF14581">
    <property type="entry name" value="SseB_C"/>
    <property type="match status" value="1"/>
</dbReference>
<dbReference type="InterPro" id="IPR009839">
    <property type="entry name" value="SseB_N"/>
</dbReference>
<dbReference type="InterPro" id="IPR027945">
    <property type="entry name" value="SseB_C"/>
</dbReference>
<sequence>MLEETRKDQIGVVFLLRKETSLNKLRALEIQEIIFLICSARFFKSKQTIASNIFKEKIEIFMKVLLEKIRNANELFIMYDENTDYPYIDSKDRVWIFSKQEYAVVVKNYFVKQSIRLKVKRVNKQCILDNFNNLHRLGIKKIIVDNGQYKVEIDRKDILPPPHIGNTMLINIPIENPKLQYSMIKFFQNLYSKDEYEGKQEFIHDLERKMLDEIVSAKYLVPVKVGTAAPIISREQVKTILNKKDTEFASIVDKDDTTWLPAFTDWEEFEKVYHKNMWRGYITSYDGLMKLCVKMHGVVVNCSGVSLRIDENNRKMLEIYERGKVLTEEKKEEKKEIVKKNHDSKDTEITLCEPKEYPDEMIEAVKQYMENRKSINKAYIRLMTKNQDKSYLIVVDYNEKDDKVFDEIAEVAVPYLRGMHLDMVQMDAWAKDALIDVKPFYKKKLFGIF</sequence>